<accession>A0A2T4UMP5</accession>
<protein>
    <submittedName>
        <fullName evidence="1">DUF3253 domain-containing protein</fullName>
    </submittedName>
</protein>
<dbReference type="Gene3D" id="1.10.10.10">
    <property type="entry name" value="Winged helix-like DNA-binding domain superfamily/Winged helix DNA-binding domain"/>
    <property type="match status" value="1"/>
</dbReference>
<dbReference type="Pfam" id="PF11625">
    <property type="entry name" value="DUF3253"/>
    <property type="match status" value="1"/>
</dbReference>
<comment type="caution">
    <text evidence="1">The sequence shown here is derived from an EMBL/GenBank/DDBJ whole genome shotgun (WGS) entry which is preliminary data.</text>
</comment>
<dbReference type="RefSeq" id="WP_107569186.1">
    <property type="nucleotide sequence ID" value="NZ_PYYB01000001.1"/>
</dbReference>
<dbReference type="AlphaFoldDB" id="A0A2T4UMP5"/>
<sequence length="90" mass="9467">MSGPSDRAIEETILALLDARGSATSGKTICPSEAARALAGDDGFRPLMEPVRAVAFALADRGVVQVTQRGRVVDGRAARGPIRLRRPPEA</sequence>
<dbReference type="OrthoDB" id="34459at2"/>
<dbReference type="SUPFAM" id="SSF46785">
    <property type="entry name" value="Winged helix' DNA-binding domain"/>
    <property type="match status" value="1"/>
</dbReference>
<keyword evidence="2" id="KW-1185">Reference proteome</keyword>
<dbReference type="InterPro" id="IPR036390">
    <property type="entry name" value="WH_DNA-bd_sf"/>
</dbReference>
<dbReference type="Proteomes" id="UP000240739">
    <property type="component" value="Unassembled WGS sequence"/>
</dbReference>
<gene>
    <name evidence="1" type="ORF">C7Y72_13060</name>
</gene>
<dbReference type="EMBL" id="PYYB01000001">
    <property type="protein sequence ID" value="PTL60502.1"/>
    <property type="molecule type" value="Genomic_DNA"/>
</dbReference>
<proteinExistence type="predicted"/>
<organism evidence="1 2">
    <name type="scientific">Paraconexibacter algicola</name>
    <dbReference type="NCBI Taxonomy" id="2133960"/>
    <lineage>
        <taxon>Bacteria</taxon>
        <taxon>Bacillati</taxon>
        <taxon>Actinomycetota</taxon>
        <taxon>Thermoleophilia</taxon>
        <taxon>Solirubrobacterales</taxon>
        <taxon>Paraconexibacteraceae</taxon>
        <taxon>Paraconexibacter</taxon>
    </lineage>
</organism>
<dbReference type="InterPro" id="IPR036388">
    <property type="entry name" value="WH-like_DNA-bd_sf"/>
</dbReference>
<evidence type="ECO:0000313" key="2">
    <source>
        <dbReference type="Proteomes" id="UP000240739"/>
    </source>
</evidence>
<dbReference type="InterPro" id="IPR021660">
    <property type="entry name" value="DUF3253"/>
</dbReference>
<name>A0A2T4UMP5_9ACTN</name>
<evidence type="ECO:0000313" key="1">
    <source>
        <dbReference type="EMBL" id="PTL60502.1"/>
    </source>
</evidence>
<reference evidence="1 2" key="1">
    <citation type="submission" date="2018-03" db="EMBL/GenBank/DDBJ databases">
        <title>Aquarubrobacter algicola gen. nov., sp. nov., a novel actinobacterium isolated from shallow eutrophic lake during the end of cyanobacterial harmful algal blooms.</title>
        <authorList>
            <person name="Chun S.J."/>
        </authorList>
    </citation>
    <scope>NUCLEOTIDE SEQUENCE [LARGE SCALE GENOMIC DNA]</scope>
    <source>
        <strain evidence="1 2">Seoho-28</strain>
    </source>
</reference>